<dbReference type="InterPro" id="IPR050194">
    <property type="entry name" value="Glycosyltransferase_grp1"/>
</dbReference>
<dbReference type="EMBL" id="CP039704">
    <property type="protein sequence ID" value="QCI80503.1"/>
    <property type="molecule type" value="Genomic_DNA"/>
</dbReference>
<organism evidence="2 3">
    <name type="scientific">Hankyongella ginsenosidimutans</name>
    <dbReference type="NCBI Taxonomy" id="1763828"/>
    <lineage>
        <taxon>Bacteria</taxon>
        <taxon>Pseudomonadati</taxon>
        <taxon>Pseudomonadota</taxon>
        <taxon>Alphaproteobacteria</taxon>
        <taxon>Sphingomonadales</taxon>
        <taxon>Sphingomonadaceae</taxon>
        <taxon>Hankyongella</taxon>
    </lineage>
</organism>
<dbReference type="CDD" id="cd03814">
    <property type="entry name" value="GT4-like"/>
    <property type="match status" value="1"/>
</dbReference>
<dbReference type="Proteomes" id="UP000298714">
    <property type="component" value="Chromosome"/>
</dbReference>
<name>A0A4D7CAM9_9SPHN</name>
<evidence type="ECO:0000313" key="3">
    <source>
        <dbReference type="Proteomes" id="UP000298714"/>
    </source>
</evidence>
<dbReference type="Pfam" id="PF13692">
    <property type="entry name" value="Glyco_trans_1_4"/>
    <property type="match status" value="1"/>
</dbReference>
<dbReference type="PANTHER" id="PTHR45947">
    <property type="entry name" value="SULFOQUINOVOSYL TRANSFERASE SQD2"/>
    <property type="match status" value="1"/>
</dbReference>
<gene>
    <name evidence="2" type="ORF">E6W36_03985</name>
</gene>
<dbReference type="RefSeq" id="WP_222874393.1">
    <property type="nucleotide sequence ID" value="NZ_CP039704.1"/>
</dbReference>
<dbReference type="PANTHER" id="PTHR45947:SF3">
    <property type="entry name" value="SULFOQUINOVOSYL TRANSFERASE SQD2"/>
    <property type="match status" value="1"/>
</dbReference>
<proteinExistence type="predicted"/>
<reference evidence="3" key="1">
    <citation type="submission" date="2019-04" db="EMBL/GenBank/DDBJ databases">
        <title>Complete genome sequence of Sphingomonas sp. W1-2-3.</title>
        <authorList>
            <person name="Im W.T."/>
        </authorList>
    </citation>
    <scope>NUCLEOTIDE SEQUENCE [LARGE SCALE GENOMIC DNA]</scope>
    <source>
        <strain evidence="3">W1-2-3</strain>
    </source>
</reference>
<dbReference type="Pfam" id="PF13439">
    <property type="entry name" value="Glyco_transf_4"/>
    <property type="match status" value="1"/>
</dbReference>
<keyword evidence="2" id="KW-0808">Transferase</keyword>
<evidence type="ECO:0000313" key="2">
    <source>
        <dbReference type="EMBL" id="QCI80503.1"/>
    </source>
</evidence>
<sequence length="379" mass="41268">MFPPGLRVALFSGNYNYVRDGANQSLNRLVAFLERHGVPVRVYSPTIDPPAFPPTGTLISVPSVPVPRRPEYRIALGLPAKIRRDVEAFAPTLIHLSAPDLLGWGALALAERLRIPAVASFHTRFETYLRYYGLGWLEPFVIARLRRFYGRCQAVLAPSESMAAEIHAQRLSENVRIWSRGVDRALYNPDRRDLGWRRGLGIDDAEPVVAFVGRLVLEKGLEAFAGTLDALRAQDVPHRALVVGDGPERAWMQQRLPSAVFAGFQTGEALARAYASSDIFLNPSVTETFGNVTLEAMASGVPAVCADATGARSLVRHGTTGFLVPPREPDGFVAPVRQLLTEPALRADMAAASVAASADFTWDAIMLGVVDAYRDALAA</sequence>
<dbReference type="SUPFAM" id="SSF53756">
    <property type="entry name" value="UDP-Glycosyltransferase/glycogen phosphorylase"/>
    <property type="match status" value="1"/>
</dbReference>
<accession>A0A4D7CAM9</accession>
<dbReference type="KEGG" id="hgn:E6W36_03985"/>
<evidence type="ECO:0000259" key="1">
    <source>
        <dbReference type="Pfam" id="PF13439"/>
    </source>
</evidence>
<dbReference type="Gene3D" id="3.40.50.2000">
    <property type="entry name" value="Glycogen Phosphorylase B"/>
    <property type="match status" value="2"/>
</dbReference>
<protein>
    <submittedName>
        <fullName evidence="2">Glycosyltransferase family 1 protein</fullName>
    </submittedName>
</protein>
<feature type="domain" description="Glycosyltransferase subfamily 4-like N-terminal" evidence="1">
    <location>
        <begin position="20"/>
        <end position="184"/>
    </location>
</feature>
<keyword evidence="3" id="KW-1185">Reference proteome</keyword>
<dbReference type="GO" id="GO:0016757">
    <property type="term" value="F:glycosyltransferase activity"/>
    <property type="evidence" value="ECO:0007669"/>
    <property type="project" value="TreeGrafter"/>
</dbReference>
<dbReference type="InterPro" id="IPR028098">
    <property type="entry name" value="Glyco_trans_4-like_N"/>
</dbReference>
<dbReference type="AlphaFoldDB" id="A0A4D7CAM9"/>